<dbReference type="GO" id="GO:0046872">
    <property type="term" value="F:metal ion binding"/>
    <property type="evidence" value="ECO:0007669"/>
    <property type="project" value="UniProtKB-KW"/>
</dbReference>
<dbReference type="PANTHER" id="PTHR10942">
    <property type="entry name" value="LEISHMANOLYSIN-LIKE PEPTIDASE"/>
    <property type="match status" value="1"/>
</dbReference>
<dbReference type="Gene3D" id="2.10.55.10">
    <property type="entry name" value="Leishmanolysin domain 3"/>
    <property type="match status" value="1"/>
</dbReference>
<organism evidence="9 10">
    <name type="scientific">Heterostelium pallidum (strain ATCC 26659 / Pp 5 / PN500)</name>
    <name type="common">Cellular slime mold</name>
    <name type="synonym">Polysphondylium pallidum</name>
    <dbReference type="NCBI Taxonomy" id="670386"/>
    <lineage>
        <taxon>Eukaryota</taxon>
        <taxon>Amoebozoa</taxon>
        <taxon>Evosea</taxon>
        <taxon>Eumycetozoa</taxon>
        <taxon>Dictyostelia</taxon>
        <taxon>Acytosteliales</taxon>
        <taxon>Acytosteliaceae</taxon>
        <taxon>Heterostelium</taxon>
    </lineage>
</organism>
<sequence length="601" mass="67190">MSIEYTKGNAISIAINSFNVGFAHGCNCHCKMGKGIAREVRNRLPQMYSADKSSVIGDRNKLVVVILNSLLVDSLDIINDDDHDDNHHDLGFQHNCIHDNINGNEKIISKHRSLQTDASVTTHPIRLIFNTTYLDLKHRESQTCYHKGQVVTLNSVTNHTCKKHDILTPELADLLTKVVLPHISSTFAKYLSVRGTKRNSYHQPFTCYEDYSMDITDGFEGDYIIYVSAHPIAARHTIAYSRSCLTHADNGAPYVGIFNFAPSFFTPFTNETYRQSNQALWNKFLRVGLHETTHALGFSATLYSKFQDRTTGKPYSHKINPSINSSLTTPSGVNFQYNRYFLTTPSVISVTRNHFGCKNLIGAELENIGVSATSHWKTTRFGEELMLAHAKHVSPLTNLTLALLYDTGWYELNNIGNVESTSWGKGMGCDFADKPCTPEIWSREGYWSSVNNKTGCSASRSGIGKAGWVTYKKSLPDASQHFTNPRVGGTSAIYDNCVWNKPDEYCFDTSRHSKYEDEIMGANSFCFKQLLSPQTHRSGSGGDDQYGYGCRPQRCRGLQLQVQFKGVWFDCPAAQTLLLSPETIIVCPNDNTCSPTAIPLI</sequence>
<dbReference type="RefSeq" id="XP_020431097.1">
    <property type="nucleotide sequence ID" value="XM_020579258.1"/>
</dbReference>
<evidence type="ECO:0000256" key="7">
    <source>
        <dbReference type="PIRSR" id="PIRSR601577-1"/>
    </source>
</evidence>
<feature type="binding site" evidence="8">
    <location>
        <position position="294"/>
    </location>
    <ligand>
        <name>Zn(2+)</name>
        <dbReference type="ChEBI" id="CHEBI:29105"/>
        <note>catalytic</note>
    </ligand>
</feature>
<dbReference type="SUPFAM" id="SSF52949">
    <property type="entry name" value="Macro domain-like"/>
    <property type="match status" value="1"/>
</dbReference>
<evidence type="ECO:0000256" key="3">
    <source>
        <dbReference type="ARBA" id="ARBA00022723"/>
    </source>
</evidence>
<dbReference type="GO" id="GO:0006508">
    <property type="term" value="P:proteolysis"/>
    <property type="evidence" value="ECO:0007669"/>
    <property type="project" value="UniProtKB-KW"/>
</dbReference>
<feature type="binding site" evidence="8">
    <location>
        <position position="375"/>
    </location>
    <ligand>
        <name>Zn(2+)</name>
        <dbReference type="ChEBI" id="CHEBI:29105"/>
        <note>catalytic</note>
    </ligand>
</feature>
<dbReference type="GO" id="GO:0016020">
    <property type="term" value="C:membrane"/>
    <property type="evidence" value="ECO:0007669"/>
    <property type="project" value="InterPro"/>
</dbReference>
<keyword evidence="4" id="KW-0378">Hydrolase</keyword>
<dbReference type="GO" id="GO:0004222">
    <property type="term" value="F:metalloendopeptidase activity"/>
    <property type="evidence" value="ECO:0007669"/>
    <property type="project" value="InterPro"/>
</dbReference>
<evidence type="ECO:0000256" key="5">
    <source>
        <dbReference type="ARBA" id="ARBA00022833"/>
    </source>
</evidence>
<evidence type="ECO:0000256" key="4">
    <source>
        <dbReference type="ARBA" id="ARBA00022801"/>
    </source>
</evidence>
<dbReference type="Pfam" id="PF01457">
    <property type="entry name" value="Peptidase_M8"/>
    <property type="match status" value="1"/>
</dbReference>
<dbReference type="GO" id="GO:0007155">
    <property type="term" value="P:cell adhesion"/>
    <property type="evidence" value="ECO:0007669"/>
    <property type="project" value="InterPro"/>
</dbReference>
<evidence type="ECO:0000313" key="9">
    <source>
        <dbReference type="EMBL" id="EFA78973.1"/>
    </source>
</evidence>
<gene>
    <name evidence="9" type="ORF">PPL_08441</name>
</gene>
<dbReference type="InParanoid" id="D3BI73"/>
<dbReference type="PANTHER" id="PTHR10942:SF0">
    <property type="entry name" value="LEISHMANOLYSIN-LIKE PEPTIDASE"/>
    <property type="match status" value="1"/>
</dbReference>
<evidence type="ECO:0000256" key="1">
    <source>
        <dbReference type="ARBA" id="ARBA00005860"/>
    </source>
</evidence>
<comment type="caution">
    <text evidence="9">The sequence shown here is derived from an EMBL/GenBank/DDBJ whole genome shotgun (WGS) entry which is preliminary data.</text>
</comment>
<comment type="cofactor">
    <cofactor evidence="8">
        <name>Zn(2+)</name>
        <dbReference type="ChEBI" id="CHEBI:29105"/>
    </cofactor>
    <text evidence="8">Binds 1 zinc ion per subunit.</text>
</comment>
<evidence type="ECO:0000256" key="2">
    <source>
        <dbReference type="ARBA" id="ARBA00022670"/>
    </source>
</evidence>
<dbReference type="InterPro" id="IPR043472">
    <property type="entry name" value="Macro_dom-like"/>
</dbReference>
<dbReference type="AlphaFoldDB" id="D3BI73"/>
<dbReference type="OMA" id="WNERMAG"/>
<keyword evidence="3 8" id="KW-0479">Metal-binding</keyword>
<dbReference type="Gene3D" id="3.90.132.10">
    <property type="entry name" value="Leishmanolysin , domain 2"/>
    <property type="match status" value="1"/>
</dbReference>
<dbReference type="Gene3D" id="3.40.220.10">
    <property type="entry name" value="Leucine Aminopeptidase, subunit E, domain 1"/>
    <property type="match status" value="1"/>
</dbReference>
<evidence type="ECO:0000313" key="10">
    <source>
        <dbReference type="Proteomes" id="UP000001396"/>
    </source>
</evidence>
<dbReference type="STRING" id="670386.D3BI73"/>
<dbReference type="GO" id="GO:0005737">
    <property type="term" value="C:cytoplasm"/>
    <property type="evidence" value="ECO:0007669"/>
    <property type="project" value="TreeGrafter"/>
</dbReference>
<keyword evidence="10" id="KW-1185">Reference proteome</keyword>
<dbReference type="EMBL" id="ADBJ01000037">
    <property type="protein sequence ID" value="EFA78973.1"/>
    <property type="molecule type" value="Genomic_DNA"/>
</dbReference>
<feature type="active site" evidence="7">
    <location>
        <position position="291"/>
    </location>
</feature>
<evidence type="ECO:0000256" key="6">
    <source>
        <dbReference type="ARBA" id="ARBA00023049"/>
    </source>
</evidence>
<accession>D3BI73</accession>
<protein>
    <submittedName>
        <fullName evidence="9">Uncharacterized protein</fullName>
    </submittedName>
</protein>
<dbReference type="SUPFAM" id="SSF55486">
    <property type="entry name" value="Metalloproteases ('zincins'), catalytic domain"/>
    <property type="match status" value="1"/>
</dbReference>
<keyword evidence="2" id="KW-0645">Protease</keyword>
<feature type="binding site" evidence="8">
    <location>
        <position position="290"/>
    </location>
    <ligand>
        <name>Zn(2+)</name>
        <dbReference type="ChEBI" id="CHEBI:29105"/>
        <note>catalytic</note>
    </ligand>
</feature>
<keyword evidence="6 8" id="KW-0482">Metalloprotease</keyword>
<keyword evidence="5 8" id="KW-0862">Zinc</keyword>
<dbReference type="GeneID" id="31363921"/>
<name>D3BI73_HETP5</name>
<dbReference type="Gene3D" id="3.10.170.20">
    <property type="match status" value="1"/>
</dbReference>
<dbReference type="Proteomes" id="UP000001396">
    <property type="component" value="Unassembled WGS sequence"/>
</dbReference>
<evidence type="ECO:0000256" key="8">
    <source>
        <dbReference type="PIRSR" id="PIRSR601577-2"/>
    </source>
</evidence>
<dbReference type="InterPro" id="IPR001577">
    <property type="entry name" value="Peptidase_M8"/>
</dbReference>
<reference evidence="9 10" key="1">
    <citation type="journal article" date="2011" name="Genome Res.">
        <title>Phylogeny-wide analysis of social amoeba genomes highlights ancient origins for complex intercellular communication.</title>
        <authorList>
            <person name="Heidel A.J."/>
            <person name="Lawal H.M."/>
            <person name="Felder M."/>
            <person name="Schilde C."/>
            <person name="Helps N.R."/>
            <person name="Tunggal B."/>
            <person name="Rivero F."/>
            <person name="John U."/>
            <person name="Schleicher M."/>
            <person name="Eichinger L."/>
            <person name="Platzer M."/>
            <person name="Noegel A.A."/>
            <person name="Schaap P."/>
            <person name="Gloeckner G."/>
        </authorList>
    </citation>
    <scope>NUCLEOTIDE SEQUENCE [LARGE SCALE GENOMIC DNA]</scope>
    <source>
        <strain evidence="10">ATCC 26659 / Pp 5 / PN500</strain>
    </source>
</reference>
<proteinExistence type="inferred from homology"/>
<comment type="similarity">
    <text evidence="1">Belongs to the peptidase M8 family.</text>
</comment>